<dbReference type="SMART" id="SM00530">
    <property type="entry name" value="HTH_XRE"/>
    <property type="match status" value="1"/>
</dbReference>
<dbReference type="PANTHER" id="PTHR37301:SF1">
    <property type="entry name" value="DNA-BINDING PROTEIN"/>
    <property type="match status" value="1"/>
</dbReference>
<dbReference type="InterPro" id="IPR010982">
    <property type="entry name" value="Lambda_DNA-bd_dom_sf"/>
</dbReference>
<dbReference type="InterPro" id="IPR001387">
    <property type="entry name" value="Cro/C1-type_HTH"/>
</dbReference>
<accession>A0ABW5ZIR5</accession>
<comment type="caution">
    <text evidence="2">The sequence shown here is derived from an EMBL/GenBank/DDBJ whole genome shotgun (WGS) entry which is preliminary data.</text>
</comment>
<protein>
    <submittedName>
        <fullName evidence="2">Helix-turn-helix domain-containing protein</fullName>
    </submittedName>
</protein>
<sequence>MRVVVTLQNVLDSRSISQHQLSKLTNIPQPAINLMCNNKAVRFPLDRLAKICEALECEITDVLKLEKEQSE</sequence>
<dbReference type="PANTHER" id="PTHR37301">
    <property type="entry name" value="DNA-BINDING PROTEIN-RELATED"/>
    <property type="match status" value="1"/>
</dbReference>
<dbReference type="Pfam" id="PF13443">
    <property type="entry name" value="HTH_26"/>
    <property type="match status" value="1"/>
</dbReference>
<dbReference type="EMBL" id="JBHUPG010000025">
    <property type="protein sequence ID" value="MFD2912874.1"/>
    <property type="molecule type" value="Genomic_DNA"/>
</dbReference>
<organism evidence="2 3">
    <name type="scientific">Jeotgalibacillus terrae</name>
    <dbReference type="NCBI Taxonomy" id="587735"/>
    <lineage>
        <taxon>Bacteria</taxon>
        <taxon>Bacillati</taxon>
        <taxon>Bacillota</taxon>
        <taxon>Bacilli</taxon>
        <taxon>Bacillales</taxon>
        <taxon>Caryophanaceae</taxon>
        <taxon>Jeotgalibacillus</taxon>
    </lineage>
</organism>
<evidence type="ECO:0000313" key="3">
    <source>
        <dbReference type="Proteomes" id="UP001597561"/>
    </source>
</evidence>
<proteinExistence type="predicted"/>
<dbReference type="Gene3D" id="1.10.260.40">
    <property type="entry name" value="lambda repressor-like DNA-binding domains"/>
    <property type="match status" value="1"/>
</dbReference>
<reference evidence="3" key="1">
    <citation type="journal article" date="2019" name="Int. J. Syst. Evol. Microbiol.">
        <title>The Global Catalogue of Microorganisms (GCM) 10K type strain sequencing project: providing services to taxonomists for standard genome sequencing and annotation.</title>
        <authorList>
            <consortium name="The Broad Institute Genomics Platform"/>
            <consortium name="The Broad Institute Genome Sequencing Center for Infectious Disease"/>
            <person name="Wu L."/>
            <person name="Ma J."/>
        </authorList>
    </citation>
    <scope>NUCLEOTIDE SEQUENCE [LARGE SCALE GENOMIC DNA]</scope>
    <source>
        <strain evidence="3">KCTC 13528</strain>
    </source>
</reference>
<keyword evidence="3" id="KW-1185">Reference proteome</keyword>
<dbReference type="SUPFAM" id="SSF47413">
    <property type="entry name" value="lambda repressor-like DNA-binding domains"/>
    <property type="match status" value="1"/>
</dbReference>
<dbReference type="Proteomes" id="UP001597561">
    <property type="component" value="Unassembled WGS sequence"/>
</dbReference>
<dbReference type="RefSeq" id="WP_204730047.1">
    <property type="nucleotide sequence ID" value="NZ_JAFBDK010000013.1"/>
</dbReference>
<feature type="domain" description="HTH cro/C1-type" evidence="1">
    <location>
        <begin position="7"/>
        <end position="62"/>
    </location>
</feature>
<gene>
    <name evidence="2" type="ORF">ACFS5P_13375</name>
</gene>
<evidence type="ECO:0000259" key="1">
    <source>
        <dbReference type="PROSITE" id="PS50943"/>
    </source>
</evidence>
<dbReference type="PROSITE" id="PS50943">
    <property type="entry name" value="HTH_CROC1"/>
    <property type="match status" value="1"/>
</dbReference>
<name>A0ABW5ZIR5_9BACL</name>
<evidence type="ECO:0000313" key="2">
    <source>
        <dbReference type="EMBL" id="MFD2912874.1"/>
    </source>
</evidence>